<dbReference type="InterPro" id="IPR036388">
    <property type="entry name" value="WH-like_DNA-bd_sf"/>
</dbReference>
<evidence type="ECO:0000259" key="5">
    <source>
        <dbReference type="Pfam" id="PF04539"/>
    </source>
</evidence>
<evidence type="ECO:0000259" key="7">
    <source>
        <dbReference type="Pfam" id="PF04545"/>
    </source>
</evidence>
<dbReference type="CDD" id="cd06171">
    <property type="entry name" value="Sigma70_r4"/>
    <property type="match status" value="1"/>
</dbReference>
<dbReference type="Gene3D" id="1.20.120.1810">
    <property type="match status" value="1"/>
</dbReference>
<dbReference type="GO" id="GO:0003677">
    <property type="term" value="F:DNA binding"/>
    <property type="evidence" value="ECO:0007669"/>
    <property type="project" value="UniProtKB-KW"/>
</dbReference>
<evidence type="ECO:0008006" key="10">
    <source>
        <dbReference type="Google" id="ProtNLM"/>
    </source>
</evidence>
<dbReference type="EMBL" id="AP022871">
    <property type="protein sequence ID" value="BCB87259.1"/>
    <property type="molecule type" value="Genomic_DNA"/>
</dbReference>
<dbReference type="PANTHER" id="PTHR30385">
    <property type="entry name" value="SIGMA FACTOR F FLAGELLAR"/>
    <property type="match status" value="1"/>
</dbReference>
<dbReference type="Gene3D" id="1.10.10.10">
    <property type="entry name" value="Winged helix-like DNA-binding domain superfamily/Winged helix DNA-binding domain"/>
    <property type="match status" value="2"/>
</dbReference>
<dbReference type="InterPro" id="IPR013325">
    <property type="entry name" value="RNA_pol_sigma_r2"/>
</dbReference>
<gene>
    <name evidence="8" type="ORF">Psuf_045720</name>
</gene>
<evidence type="ECO:0000313" key="8">
    <source>
        <dbReference type="EMBL" id="BCB87259.1"/>
    </source>
</evidence>
<keyword evidence="4" id="KW-0804">Transcription</keyword>
<keyword evidence="9" id="KW-1185">Reference proteome</keyword>
<dbReference type="NCBIfam" id="TIGR02937">
    <property type="entry name" value="sigma70-ECF"/>
    <property type="match status" value="1"/>
</dbReference>
<dbReference type="InterPro" id="IPR007624">
    <property type="entry name" value="RNA_pol_sigma70_r3"/>
</dbReference>
<feature type="domain" description="RNA polymerase sigma-70 region 4" evidence="7">
    <location>
        <begin position="214"/>
        <end position="262"/>
    </location>
</feature>
<dbReference type="Pfam" id="PF04542">
    <property type="entry name" value="Sigma70_r2"/>
    <property type="match status" value="1"/>
</dbReference>
<dbReference type="InterPro" id="IPR007627">
    <property type="entry name" value="RNA_pol_sigma70_r2"/>
</dbReference>
<dbReference type="Pfam" id="PF04539">
    <property type="entry name" value="Sigma70_r3"/>
    <property type="match status" value="1"/>
</dbReference>
<name>A0A6F8YMK5_9ACTN</name>
<dbReference type="AlphaFoldDB" id="A0A6F8YMK5"/>
<dbReference type="PRINTS" id="PR00046">
    <property type="entry name" value="SIGMA70FCT"/>
</dbReference>
<reference evidence="8 9" key="1">
    <citation type="submission" date="2020-03" db="EMBL/GenBank/DDBJ databases">
        <title>Whole genome shotgun sequence of Phytohabitans suffuscus NBRC 105367.</title>
        <authorList>
            <person name="Komaki H."/>
            <person name="Tamura T."/>
        </authorList>
    </citation>
    <scope>NUCLEOTIDE SEQUENCE [LARGE SCALE GENOMIC DNA]</scope>
    <source>
        <strain evidence="8 9">NBRC 105367</strain>
    </source>
</reference>
<feature type="domain" description="RNA polymerase sigma-70 region 3" evidence="5">
    <location>
        <begin position="128"/>
        <end position="198"/>
    </location>
</feature>
<keyword evidence="1" id="KW-0805">Transcription regulation</keyword>
<proteinExistence type="predicted"/>
<dbReference type="GO" id="GO:0016987">
    <property type="term" value="F:sigma factor activity"/>
    <property type="evidence" value="ECO:0007669"/>
    <property type="project" value="UniProtKB-KW"/>
</dbReference>
<sequence>MTATDVHHTKSSALLDERQARDSAADLLTTMVSLPAHHPSREKVRDQVIESWLPLAQHLANRFAGRGEPIEDLVQTATVGLIKAVDKFDPGRGVEFAAYAIPTVIGEIKRHFRDRTWDIRVPRRLQELRLSISEATSTLLQTLGRSPTVTDIAAHIGISEEEVLEGLEGARAYNAVSLSMPTSDGDRATELGDMLGSEDGEFELAELRVALGPALAALDQREQKILTLRFYGNMTQSQIADQIGVSQMHVSRLLARALAKLRGHLGEDAA</sequence>
<dbReference type="InterPro" id="IPR014284">
    <property type="entry name" value="RNA_pol_sigma-70_dom"/>
</dbReference>
<organism evidence="8 9">
    <name type="scientific">Phytohabitans suffuscus</name>
    <dbReference type="NCBI Taxonomy" id="624315"/>
    <lineage>
        <taxon>Bacteria</taxon>
        <taxon>Bacillati</taxon>
        <taxon>Actinomycetota</taxon>
        <taxon>Actinomycetes</taxon>
        <taxon>Micromonosporales</taxon>
        <taxon>Micromonosporaceae</taxon>
    </lineage>
</organism>
<dbReference type="GO" id="GO:0006352">
    <property type="term" value="P:DNA-templated transcription initiation"/>
    <property type="evidence" value="ECO:0007669"/>
    <property type="project" value="InterPro"/>
</dbReference>
<dbReference type="NCBIfam" id="TIGR02980">
    <property type="entry name" value="SigBFG"/>
    <property type="match status" value="1"/>
</dbReference>
<keyword evidence="3" id="KW-0238">DNA-binding</keyword>
<dbReference type="InterPro" id="IPR007630">
    <property type="entry name" value="RNA_pol_sigma70_r4"/>
</dbReference>
<reference evidence="8 9" key="2">
    <citation type="submission" date="2020-03" db="EMBL/GenBank/DDBJ databases">
        <authorList>
            <person name="Ichikawa N."/>
            <person name="Kimura A."/>
            <person name="Kitahashi Y."/>
            <person name="Uohara A."/>
        </authorList>
    </citation>
    <scope>NUCLEOTIDE SEQUENCE [LARGE SCALE GENOMIC DNA]</scope>
    <source>
        <strain evidence="8 9">NBRC 105367</strain>
    </source>
</reference>
<dbReference type="PANTHER" id="PTHR30385:SF4">
    <property type="entry name" value="RNA POLYMERASE SIGMA-E FACTOR"/>
    <property type="match status" value="1"/>
</dbReference>
<dbReference type="RefSeq" id="WP_173158825.1">
    <property type="nucleotide sequence ID" value="NZ_AP022871.1"/>
</dbReference>
<dbReference type="KEGG" id="psuu:Psuf_045720"/>
<dbReference type="InterPro" id="IPR013324">
    <property type="entry name" value="RNA_pol_sigma_r3/r4-like"/>
</dbReference>
<evidence type="ECO:0000313" key="9">
    <source>
        <dbReference type="Proteomes" id="UP000503011"/>
    </source>
</evidence>
<evidence type="ECO:0000256" key="3">
    <source>
        <dbReference type="ARBA" id="ARBA00023125"/>
    </source>
</evidence>
<dbReference type="Pfam" id="PF04545">
    <property type="entry name" value="Sigma70_r4"/>
    <property type="match status" value="1"/>
</dbReference>
<evidence type="ECO:0000256" key="1">
    <source>
        <dbReference type="ARBA" id="ARBA00023015"/>
    </source>
</evidence>
<accession>A0A6F8YMK5</accession>
<evidence type="ECO:0000256" key="2">
    <source>
        <dbReference type="ARBA" id="ARBA00023082"/>
    </source>
</evidence>
<dbReference type="SUPFAM" id="SSF88659">
    <property type="entry name" value="Sigma3 and sigma4 domains of RNA polymerase sigma factors"/>
    <property type="match status" value="2"/>
</dbReference>
<dbReference type="Proteomes" id="UP000503011">
    <property type="component" value="Chromosome"/>
</dbReference>
<keyword evidence="2" id="KW-0731">Sigma factor</keyword>
<evidence type="ECO:0000259" key="6">
    <source>
        <dbReference type="Pfam" id="PF04542"/>
    </source>
</evidence>
<dbReference type="InterPro" id="IPR000943">
    <property type="entry name" value="RNA_pol_sigma70"/>
</dbReference>
<protein>
    <recommendedName>
        <fullName evidence="10">RNA polymerase sigma factor</fullName>
    </recommendedName>
</protein>
<dbReference type="SUPFAM" id="SSF88946">
    <property type="entry name" value="Sigma2 domain of RNA polymerase sigma factors"/>
    <property type="match status" value="1"/>
</dbReference>
<dbReference type="InterPro" id="IPR014322">
    <property type="entry name" value="RNA_pol_sigma-B/F/G"/>
</dbReference>
<feature type="domain" description="RNA polymerase sigma-70 region 2" evidence="6">
    <location>
        <begin position="49"/>
        <end position="117"/>
    </location>
</feature>
<evidence type="ECO:0000256" key="4">
    <source>
        <dbReference type="ARBA" id="ARBA00023163"/>
    </source>
</evidence>